<proteinExistence type="inferred from homology"/>
<gene>
    <name evidence="3" type="ORF">CALCODRAFT_441383</name>
</gene>
<dbReference type="InterPro" id="IPR001466">
    <property type="entry name" value="Beta-lactam-related"/>
</dbReference>
<dbReference type="InterPro" id="IPR012338">
    <property type="entry name" value="Beta-lactam/transpept-like"/>
</dbReference>
<comment type="similarity">
    <text evidence="1">Belongs to the beta-lactamase family.</text>
</comment>
<dbReference type="PANTHER" id="PTHR22935">
    <property type="entry name" value="PENICILLIN-BINDING PROTEIN"/>
    <property type="match status" value="1"/>
</dbReference>
<dbReference type="SUPFAM" id="SSF56601">
    <property type="entry name" value="beta-lactamase/transpeptidase-like"/>
    <property type="match status" value="1"/>
</dbReference>
<dbReference type="Pfam" id="PF00144">
    <property type="entry name" value="Beta-lactamase"/>
    <property type="match status" value="1"/>
</dbReference>
<evidence type="ECO:0000313" key="3">
    <source>
        <dbReference type="EMBL" id="KZT52571.1"/>
    </source>
</evidence>
<dbReference type="AlphaFoldDB" id="A0A165DDG5"/>
<dbReference type="STRING" id="1353952.A0A165DDG5"/>
<evidence type="ECO:0000259" key="2">
    <source>
        <dbReference type="Pfam" id="PF00144"/>
    </source>
</evidence>
<reference evidence="3 4" key="1">
    <citation type="journal article" date="2016" name="Mol. Biol. Evol.">
        <title>Comparative Genomics of Early-Diverging Mushroom-Forming Fungi Provides Insights into the Origins of Lignocellulose Decay Capabilities.</title>
        <authorList>
            <person name="Nagy L.G."/>
            <person name="Riley R."/>
            <person name="Tritt A."/>
            <person name="Adam C."/>
            <person name="Daum C."/>
            <person name="Floudas D."/>
            <person name="Sun H."/>
            <person name="Yadav J.S."/>
            <person name="Pangilinan J."/>
            <person name="Larsson K.H."/>
            <person name="Matsuura K."/>
            <person name="Barry K."/>
            <person name="Labutti K."/>
            <person name="Kuo R."/>
            <person name="Ohm R.A."/>
            <person name="Bhattacharya S.S."/>
            <person name="Shirouzu T."/>
            <person name="Yoshinaga Y."/>
            <person name="Martin F.M."/>
            <person name="Grigoriev I.V."/>
            <person name="Hibbett D.S."/>
        </authorList>
    </citation>
    <scope>NUCLEOTIDE SEQUENCE [LARGE SCALE GENOMIC DNA]</scope>
    <source>
        <strain evidence="3 4">HHB12733</strain>
    </source>
</reference>
<dbReference type="OrthoDB" id="428260at2759"/>
<sequence>MSKLRSGTLGAPSRPPARRSLLTRASLALVALVALVACTALLHPALLPASLTSLLLTHTSANPRTCHTPLPPLHFPAYPAPHPADPRLIAAARKLTRTLHALLNRPALDSLALALVTAHGSLFEFTHGPLRANESAGGTEPALQVDRDTVYRIASVSKLFTTVQTLVLHQRRILNLDDPVTRFLPNFTYLPFGCAPSAECPAPSPITLRQLSTHLSGLARDLPAGTAAHWPAQRAGDGPPPMNGLPFPSAEQALAALARTPQIQPAWGEPVYSNTGWALLGAANVAANRLFGPSGPGGGTGTVPQTHAELLQRDVLRPLGLNGTFFVAAEENRARLAVSSSAPEEVDLDFLDWSNPSGGQFSSLSDLTTLMQSLLDPLAPGPGAILTPATVREWLRPAHAYGDDVTEQGVLWEIEKAADSDGVRQRWYQKFGNLASYHAAFAMNPESGYGIVLLSTGAPSQAQSILRSGIAAFQPALDKLRAERAQRLFGGPWELPAARGRGPSDARVVWRQGALWLDRLVLNGTDTLALLAGRRGAKGRLWWMGGEDFRYAPLPLLSSPLPSPPLGAQSIPPVPSPS</sequence>
<dbReference type="PANTHER" id="PTHR22935:SF95">
    <property type="entry name" value="BETA-LACTAMASE-LIKE 1-RELATED"/>
    <property type="match status" value="1"/>
</dbReference>
<accession>A0A165DDG5</accession>
<organism evidence="3 4">
    <name type="scientific">Calocera cornea HHB12733</name>
    <dbReference type="NCBI Taxonomy" id="1353952"/>
    <lineage>
        <taxon>Eukaryota</taxon>
        <taxon>Fungi</taxon>
        <taxon>Dikarya</taxon>
        <taxon>Basidiomycota</taxon>
        <taxon>Agaricomycotina</taxon>
        <taxon>Dacrymycetes</taxon>
        <taxon>Dacrymycetales</taxon>
        <taxon>Dacrymycetaceae</taxon>
        <taxon>Calocera</taxon>
    </lineage>
</organism>
<name>A0A165DDG5_9BASI</name>
<dbReference type="Proteomes" id="UP000076842">
    <property type="component" value="Unassembled WGS sequence"/>
</dbReference>
<dbReference type="Gene3D" id="3.40.710.10">
    <property type="entry name" value="DD-peptidase/beta-lactamase superfamily"/>
    <property type="match status" value="1"/>
</dbReference>
<protein>
    <submittedName>
        <fullName evidence="3">Beta-lactamase/transpeptidase-like protein</fullName>
    </submittedName>
</protein>
<feature type="domain" description="Beta-lactamase-related" evidence="2">
    <location>
        <begin position="139"/>
        <end position="460"/>
    </location>
</feature>
<dbReference type="EMBL" id="KV424062">
    <property type="protein sequence ID" value="KZT52571.1"/>
    <property type="molecule type" value="Genomic_DNA"/>
</dbReference>
<dbReference type="InParanoid" id="A0A165DDG5"/>
<dbReference type="InterPro" id="IPR051478">
    <property type="entry name" value="Beta-lactamase-like_AB/R"/>
</dbReference>
<evidence type="ECO:0000313" key="4">
    <source>
        <dbReference type="Proteomes" id="UP000076842"/>
    </source>
</evidence>
<evidence type="ECO:0000256" key="1">
    <source>
        <dbReference type="ARBA" id="ARBA00038473"/>
    </source>
</evidence>
<keyword evidence="4" id="KW-1185">Reference proteome</keyword>